<gene>
    <name evidence="1" type="ORF">HV018_10090</name>
</gene>
<accession>A0A7L5X5L8</accession>
<dbReference type="Proteomes" id="UP000510862">
    <property type="component" value="Chromosome"/>
</dbReference>
<name>A0A7L5X5L8_9ESCH</name>
<protein>
    <recommendedName>
        <fullName evidence="3">Apea-like HEPN domain-containing protein</fullName>
    </recommendedName>
</protein>
<evidence type="ECO:0000313" key="1">
    <source>
        <dbReference type="EMBL" id="QLP26994.1"/>
    </source>
</evidence>
<dbReference type="AlphaFoldDB" id="A0A7L5X5L8"/>
<dbReference type="RefSeq" id="WP_181237414.1">
    <property type="nucleotide sequence ID" value="NZ_CP058207.1"/>
</dbReference>
<evidence type="ECO:0000313" key="2">
    <source>
        <dbReference type="Proteomes" id="UP000510862"/>
    </source>
</evidence>
<dbReference type="EMBL" id="CP058207">
    <property type="protein sequence ID" value="QLP26994.1"/>
    <property type="molecule type" value="Genomic_DNA"/>
</dbReference>
<organism evidence="1 2">
    <name type="scientific">Escherichia marmotae</name>
    <dbReference type="NCBI Taxonomy" id="1499973"/>
    <lineage>
        <taxon>Bacteria</taxon>
        <taxon>Pseudomonadati</taxon>
        <taxon>Pseudomonadota</taxon>
        <taxon>Gammaproteobacteria</taxon>
        <taxon>Enterobacterales</taxon>
        <taxon>Enterobacteriaceae</taxon>
        <taxon>Escherichia</taxon>
    </lineage>
</organism>
<reference evidence="1 2" key="1">
    <citation type="submission" date="2020-06" db="EMBL/GenBank/DDBJ databases">
        <title>REHAB project genomes.</title>
        <authorList>
            <person name="Shaw L.P."/>
        </authorList>
    </citation>
    <scope>NUCLEOTIDE SEQUENCE [LARGE SCALE GENOMIC DNA]</scope>
    <source>
        <strain evidence="1 2">RHB42-C09</strain>
    </source>
</reference>
<evidence type="ECO:0008006" key="3">
    <source>
        <dbReference type="Google" id="ProtNLM"/>
    </source>
</evidence>
<proteinExistence type="predicted"/>
<sequence length="385" mass="44151">MNVEMHDGAIKKLKGLIKTIIMDSCSMKKEVNHVYDMEPYEKMAKELNNRKTNYEIDPASCFMILHKIRLKNKVQKSNSESLDNCVDMVFNAFAKTPFECDIQIHFNKVKHFKSKQCFNILSAITGKMDSSLIFPNEHEKYLIINLKTKGFYTGAHPESFIKSAIRDVNVLIFLLITNGVLSDNLYEVLTPSYFSMNEISKSMPVEVNVINTQFPFFSTNAKLPASIENYYSILTVNDGYSELALYNAFDVANSVVEDNSRELLRIKSAIDWLVNSIINEDKTMAFVQACMGLESIFGDDDYEGGLTTILSDRCAYLIGKNIKDRAEIKKTFREIYQIRSKIIHGVRNCLSEKEQTMLYMARQFLRKSILKELGNLELLSLSQQR</sequence>